<feature type="region of interest" description="Disordered" evidence="1">
    <location>
        <begin position="36"/>
        <end position="117"/>
    </location>
</feature>
<feature type="compositionally biased region" description="Low complexity" evidence="1">
    <location>
        <begin position="84"/>
        <end position="104"/>
    </location>
</feature>
<evidence type="ECO:0000313" key="2">
    <source>
        <dbReference type="EMBL" id="KXZ45655.1"/>
    </source>
</evidence>
<gene>
    <name evidence="2" type="ORF">GPECTOR_52g54</name>
</gene>
<name>A0A150G7X7_GONPE</name>
<evidence type="ECO:0000256" key="1">
    <source>
        <dbReference type="SAM" id="MobiDB-lite"/>
    </source>
</evidence>
<accession>A0A150G7X7</accession>
<feature type="compositionally biased region" description="Gly residues" evidence="1">
    <location>
        <begin position="105"/>
        <end position="117"/>
    </location>
</feature>
<feature type="compositionally biased region" description="Pro residues" evidence="1">
    <location>
        <begin position="73"/>
        <end position="83"/>
    </location>
</feature>
<reference evidence="3" key="1">
    <citation type="journal article" date="2016" name="Nat. Commun.">
        <title>The Gonium pectorale genome demonstrates co-option of cell cycle regulation during the evolution of multicellularity.</title>
        <authorList>
            <person name="Hanschen E.R."/>
            <person name="Marriage T.N."/>
            <person name="Ferris P.J."/>
            <person name="Hamaji T."/>
            <person name="Toyoda A."/>
            <person name="Fujiyama A."/>
            <person name="Neme R."/>
            <person name="Noguchi H."/>
            <person name="Minakuchi Y."/>
            <person name="Suzuki M."/>
            <person name="Kawai-Toyooka H."/>
            <person name="Smith D.R."/>
            <person name="Sparks H."/>
            <person name="Anderson J."/>
            <person name="Bakaric R."/>
            <person name="Luria V."/>
            <person name="Karger A."/>
            <person name="Kirschner M.W."/>
            <person name="Durand P.M."/>
            <person name="Michod R.E."/>
            <person name="Nozaki H."/>
            <person name="Olson B.J."/>
        </authorList>
    </citation>
    <scope>NUCLEOTIDE SEQUENCE [LARGE SCALE GENOMIC DNA]</scope>
    <source>
        <strain evidence="3">NIES-2863</strain>
    </source>
</reference>
<dbReference type="EMBL" id="LSYV01000053">
    <property type="protein sequence ID" value="KXZ45655.1"/>
    <property type="molecule type" value="Genomic_DNA"/>
</dbReference>
<protein>
    <submittedName>
        <fullName evidence="2">Uncharacterized protein</fullName>
    </submittedName>
</protein>
<proteinExistence type="predicted"/>
<sequence>MEALFRSWIPVHPGLEADPTASLGSGRLDEATYEPLAPDAQQAYPTGHMPYSDGSRRHDTTVTAYALGSCAAPRPPPPAPAPAPRNSSSRIPTTAVSSSSSSSGSCGGGACNDGGAGAREPPPLAVMTDFLGGGRVLISRSPSSMLELGAACVGGTLGAVAAFAASPMLAAGFAGGLLLGAVVVGMSAPIDLPPHMAAVGKCDGERAAAPKSRRPLGPRSEPLDAADQYECDMAAMALWGPYM</sequence>
<evidence type="ECO:0000313" key="3">
    <source>
        <dbReference type="Proteomes" id="UP000075714"/>
    </source>
</evidence>
<dbReference type="AlphaFoldDB" id="A0A150G7X7"/>
<dbReference type="Proteomes" id="UP000075714">
    <property type="component" value="Unassembled WGS sequence"/>
</dbReference>
<keyword evidence="3" id="KW-1185">Reference proteome</keyword>
<organism evidence="2 3">
    <name type="scientific">Gonium pectorale</name>
    <name type="common">Green alga</name>
    <dbReference type="NCBI Taxonomy" id="33097"/>
    <lineage>
        <taxon>Eukaryota</taxon>
        <taxon>Viridiplantae</taxon>
        <taxon>Chlorophyta</taxon>
        <taxon>core chlorophytes</taxon>
        <taxon>Chlorophyceae</taxon>
        <taxon>CS clade</taxon>
        <taxon>Chlamydomonadales</taxon>
        <taxon>Volvocaceae</taxon>
        <taxon>Gonium</taxon>
    </lineage>
</organism>
<comment type="caution">
    <text evidence="2">The sequence shown here is derived from an EMBL/GenBank/DDBJ whole genome shotgun (WGS) entry which is preliminary data.</text>
</comment>